<reference evidence="1" key="1">
    <citation type="submission" date="2021-03" db="EMBL/GenBank/DDBJ databases">
        <authorList>
            <consortium name="DOE Joint Genome Institute"/>
            <person name="Ahrendt S."/>
            <person name="Looney B.P."/>
            <person name="Miyauchi S."/>
            <person name="Morin E."/>
            <person name="Drula E."/>
            <person name="Courty P.E."/>
            <person name="Chicoki N."/>
            <person name="Fauchery L."/>
            <person name="Kohler A."/>
            <person name="Kuo A."/>
            <person name="Labutti K."/>
            <person name="Pangilinan J."/>
            <person name="Lipzen A."/>
            <person name="Riley R."/>
            <person name="Andreopoulos W."/>
            <person name="He G."/>
            <person name="Johnson J."/>
            <person name="Barry K.W."/>
            <person name="Grigoriev I.V."/>
            <person name="Nagy L."/>
            <person name="Hibbett D."/>
            <person name="Henrissat B."/>
            <person name="Matheny P.B."/>
            <person name="Labbe J."/>
            <person name="Martin F."/>
        </authorList>
    </citation>
    <scope>NUCLEOTIDE SEQUENCE</scope>
    <source>
        <strain evidence="1">HHB10654</strain>
    </source>
</reference>
<name>A0ACB8TD46_9AGAM</name>
<proteinExistence type="predicted"/>
<dbReference type="EMBL" id="MU277192">
    <property type="protein sequence ID" value="KAI0066430.1"/>
    <property type="molecule type" value="Genomic_DNA"/>
</dbReference>
<dbReference type="Proteomes" id="UP000814140">
    <property type="component" value="Unassembled WGS sequence"/>
</dbReference>
<evidence type="ECO:0000313" key="2">
    <source>
        <dbReference type="Proteomes" id="UP000814140"/>
    </source>
</evidence>
<gene>
    <name evidence="1" type="ORF">BV25DRAFT_1820373</name>
</gene>
<evidence type="ECO:0000313" key="1">
    <source>
        <dbReference type="EMBL" id="KAI0066430.1"/>
    </source>
</evidence>
<accession>A0ACB8TD46</accession>
<protein>
    <submittedName>
        <fullName evidence="1">Uncharacterized protein</fullName>
    </submittedName>
</protein>
<sequence>MDTSTQTRIVDHLRQLGLDESLYKLEEDEAEFLKAQTGIQDDEELKKHLLKGQADAFAVFPYPCIRSFGWTKLKISRLFAYPQLLKLGRERDRAILLDIGCCFGNDLRKAIADGYPVQNVVASDLYQGFWDAGHTLFRTTRETFPVPFIAGDALDPAHLAVVPPFTAPPPGPRPDFAGLTSLNQLQGRVAAVHSASFFHLFTEEQQLQIARALAGLVAPEPGSILLGRHAGLPEKGFRTSGATGYKGFCHSDKSWKELWEGIFGEAGVKVHVDARLMKPENREVQTHALGVPESDAWWLEWAVTRL</sequence>
<reference evidence="1" key="2">
    <citation type="journal article" date="2022" name="New Phytol.">
        <title>Evolutionary transition to the ectomycorrhizal habit in the genomes of a hyperdiverse lineage of mushroom-forming fungi.</title>
        <authorList>
            <person name="Looney B."/>
            <person name="Miyauchi S."/>
            <person name="Morin E."/>
            <person name="Drula E."/>
            <person name="Courty P.E."/>
            <person name="Kohler A."/>
            <person name="Kuo A."/>
            <person name="LaButti K."/>
            <person name="Pangilinan J."/>
            <person name="Lipzen A."/>
            <person name="Riley R."/>
            <person name="Andreopoulos W."/>
            <person name="He G."/>
            <person name="Johnson J."/>
            <person name="Nolan M."/>
            <person name="Tritt A."/>
            <person name="Barry K.W."/>
            <person name="Grigoriev I.V."/>
            <person name="Nagy L.G."/>
            <person name="Hibbett D."/>
            <person name="Henrissat B."/>
            <person name="Matheny P.B."/>
            <person name="Labbe J."/>
            <person name="Martin F.M."/>
        </authorList>
    </citation>
    <scope>NUCLEOTIDE SEQUENCE</scope>
    <source>
        <strain evidence="1">HHB10654</strain>
    </source>
</reference>
<keyword evidence="2" id="KW-1185">Reference proteome</keyword>
<comment type="caution">
    <text evidence="1">The sequence shown here is derived from an EMBL/GenBank/DDBJ whole genome shotgun (WGS) entry which is preliminary data.</text>
</comment>
<organism evidence="1 2">
    <name type="scientific">Artomyces pyxidatus</name>
    <dbReference type="NCBI Taxonomy" id="48021"/>
    <lineage>
        <taxon>Eukaryota</taxon>
        <taxon>Fungi</taxon>
        <taxon>Dikarya</taxon>
        <taxon>Basidiomycota</taxon>
        <taxon>Agaricomycotina</taxon>
        <taxon>Agaricomycetes</taxon>
        <taxon>Russulales</taxon>
        <taxon>Auriscalpiaceae</taxon>
        <taxon>Artomyces</taxon>
    </lineage>
</organism>